<feature type="transmembrane region" description="Helical" evidence="1">
    <location>
        <begin position="87"/>
        <end position="111"/>
    </location>
</feature>
<feature type="transmembrane region" description="Helical" evidence="1">
    <location>
        <begin position="159"/>
        <end position="181"/>
    </location>
</feature>
<protein>
    <submittedName>
        <fullName evidence="2">DUF2254 domain-containing protein</fullName>
    </submittedName>
</protein>
<proteinExistence type="predicted"/>
<dbReference type="EMBL" id="SJKB01000003">
    <property type="protein sequence ID" value="TCC63363.1"/>
    <property type="molecule type" value="Genomic_DNA"/>
</dbReference>
<keyword evidence="1" id="KW-1133">Transmembrane helix</keyword>
<keyword evidence="1" id="KW-0472">Membrane</keyword>
<sequence length="440" mass="46644">MPPGATRPYGEHGSWVCSPHAPRPEVSHPVDARVPGAFRLPPVRLLRAQRRLRAGLLELLFVGIGLALGLALPRVTEGPTVEGGKAAQLLFTLGLGVVGVVTIVFSLLFSVVQWSASTFSPRLSIFRDDPLVWRTFAVTLGGFVFCITAGTAGGSADRVSLLVPITATVATLTALGLIWALQIRAFRSMQLSRVLAALAARGRAVIDDLYPSAFSVPAGVPVTPAPSAPLRIVTWTGPPAVLQQLDLRRLVQAAAQADALVVFRVGVGSALQEGSPLADIHHGELSDEVVRAAVVRGAERSFDQDPMLAIRLLADIALRALSPAVNDPATAVDSLDATEGLLRVLAGRNLWVGDIADGDGVPRVRLVLPTWEDYLRTAVEDLLPVATGIPMVLERIQVMLTNLVETSPAPRHAALLQLASRVCALLAACRYEPLSTEAGR</sequence>
<keyword evidence="3" id="KW-1185">Reference proteome</keyword>
<feature type="transmembrane region" description="Helical" evidence="1">
    <location>
        <begin position="54"/>
        <end position="75"/>
    </location>
</feature>
<evidence type="ECO:0000313" key="2">
    <source>
        <dbReference type="EMBL" id="TCC63363.1"/>
    </source>
</evidence>
<keyword evidence="1" id="KW-0812">Transmembrane</keyword>
<dbReference type="Pfam" id="PF10011">
    <property type="entry name" value="DUF2254"/>
    <property type="match status" value="1"/>
</dbReference>
<dbReference type="Proteomes" id="UP000291144">
    <property type="component" value="Unassembled WGS sequence"/>
</dbReference>
<dbReference type="OrthoDB" id="2955631at2"/>
<gene>
    <name evidence="2" type="ORF">E0H73_13020</name>
</gene>
<comment type="caution">
    <text evidence="2">The sequence shown here is derived from an EMBL/GenBank/DDBJ whole genome shotgun (WGS) entry which is preliminary data.</text>
</comment>
<evidence type="ECO:0000313" key="3">
    <source>
        <dbReference type="Proteomes" id="UP000291144"/>
    </source>
</evidence>
<dbReference type="AlphaFoldDB" id="A0A4R0KR34"/>
<evidence type="ECO:0000256" key="1">
    <source>
        <dbReference type="SAM" id="Phobius"/>
    </source>
</evidence>
<reference evidence="2 3" key="1">
    <citation type="submission" date="2019-02" db="EMBL/GenBank/DDBJ databases">
        <title>Kribbella capetownensis sp. nov. and Kribbella speibonae sp. nov., isolated from soil.</title>
        <authorList>
            <person name="Curtis S.M."/>
            <person name="Norton I."/>
            <person name="Everest G.J."/>
            <person name="Meyers P.R."/>
        </authorList>
    </citation>
    <scope>NUCLEOTIDE SEQUENCE [LARGE SCALE GENOMIC DNA]</scope>
    <source>
        <strain evidence="2 3">NRRL B-24813</strain>
    </source>
</reference>
<accession>A0A4R0KR34</accession>
<name>A0A4R0KR34_9ACTN</name>
<dbReference type="InterPro" id="IPR018723">
    <property type="entry name" value="DUF2254_membrane"/>
</dbReference>
<feature type="transmembrane region" description="Helical" evidence="1">
    <location>
        <begin position="131"/>
        <end position="153"/>
    </location>
</feature>
<organism evidence="2 3">
    <name type="scientific">Kribbella pittospori</name>
    <dbReference type="NCBI Taxonomy" id="722689"/>
    <lineage>
        <taxon>Bacteria</taxon>
        <taxon>Bacillati</taxon>
        <taxon>Actinomycetota</taxon>
        <taxon>Actinomycetes</taxon>
        <taxon>Propionibacteriales</taxon>
        <taxon>Kribbellaceae</taxon>
        <taxon>Kribbella</taxon>
    </lineage>
</organism>